<dbReference type="PATRIC" id="fig|1219045.3.peg.3928"/>
<dbReference type="EMBL" id="JFZA02000062">
    <property type="protein sequence ID" value="KFG88287.1"/>
    <property type="molecule type" value="Genomic_DNA"/>
</dbReference>
<feature type="domain" description="EAL" evidence="1">
    <location>
        <begin position="148"/>
        <end position="403"/>
    </location>
</feature>
<dbReference type="SUPFAM" id="SSF141868">
    <property type="entry name" value="EAL domain-like"/>
    <property type="match status" value="1"/>
</dbReference>
<dbReference type="InterPro" id="IPR035919">
    <property type="entry name" value="EAL_sf"/>
</dbReference>
<keyword evidence="3" id="KW-1185">Reference proteome</keyword>
<dbReference type="PANTHER" id="PTHR33121">
    <property type="entry name" value="CYCLIC DI-GMP PHOSPHODIESTERASE PDEF"/>
    <property type="match status" value="1"/>
</dbReference>
<dbReference type="Proteomes" id="UP000024284">
    <property type="component" value="Unassembled WGS sequence"/>
</dbReference>
<dbReference type="OrthoDB" id="23692at2"/>
<evidence type="ECO:0000313" key="3">
    <source>
        <dbReference type="Proteomes" id="UP000024284"/>
    </source>
</evidence>
<dbReference type="AlphaFoldDB" id="A0A086P4G9"/>
<dbReference type="PANTHER" id="PTHR33121:SF23">
    <property type="entry name" value="CYCLIC DI-GMP PHOSPHODIESTERASE PDEB"/>
    <property type="match status" value="1"/>
</dbReference>
<reference evidence="2" key="1">
    <citation type="submission" date="2014-08" db="EMBL/GenBank/DDBJ databases">
        <title>Draft genome sequences of Sphingobium herbicidovorans.</title>
        <authorList>
            <person name="Gan H.M."/>
            <person name="Gan H.Y."/>
            <person name="Savka M.A."/>
        </authorList>
    </citation>
    <scope>NUCLEOTIDE SEQUENCE [LARGE SCALE GENOMIC DNA]</scope>
    <source>
        <strain evidence="2">NBRC 16415</strain>
    </source>
</reference>
<dbReference type="CDD" id="cd01948">
    <property type="entry name" value="EAL"/>
    <property type="match status" value="1"/>
</dbReference>
<protein>
    <submittedName>
        <fullName evidence="2">Diguanylate phosphodiesterase</fullName>
    </submittedName>
</protein>
<dbReference type="InterPro" id="IPR043128">
    <property type="entry name" value="Rev_trsase/Diguanyl_cyclase"/>
</dbReference>
<dbReference type="Pfam" id="PF00563">
    <property type="entry name" value="EAL"/>
    <property type="match status" value="1"/>
</dbReference>
<gene>
    <name evidence="2" type="ORF">BV98_003870</name>
</gene>
<organism evidence="2 3">
    <name type="scientific">Sphingobium herbicidovorans (strain ATCC 700291 / DSM 11019 / CCUG 56400 / KCTC 2939 / LMG 18315 / NBRC 16415 / MH)</name>
    <name type="common">Sphingomonas herbicidovorans</name>
    <dbReference type="NCBI Taxonomy" id="1219045"/>
    <lineage>
        <taxon>Bacteria</taxon>
        <taxon>Pseudomonadati</taxon>
        <taxon>Pseudomonadota</taxon>
        <taxon>Alphaproteobacteria</taxon>
        <taxon>Sphingomonadales</taxon>
        <taxon>Sphingomonadaceae</taxon>
        <taxon>Sphingobium</taxon>
    </lineage>
</organism>
<accession>A0A086P4G9</accession>
<dbReference type="eggNOG" id="COG2200">
    <property type="taxonomic scope" value="Bacteria"/>
</dbReference>
<name>A0A086P4G9_SPHHM</name>
<comment type="caution">
    <text evidence="2">The sequence shown here is derived from an EMBL/GenBank/DDBJ whole genome shotgun (WGS) entry which is preliminary data.</text>
</comment>
<proteinExistence type="predicted"/>
<evidence type="ECO:0000259" key="1">
    <source>
        <dbReference type="PROSITE" id="PS50883"/>
    </source>
</evidence>
<dbReference type="PROSITE" id="PS50883">
    <property type="entry name" value="EAL"/>
    <property type="match status" value="1"/>
</dbReference>
<dbReference type="RefSeq" id="WP_037469337.1">
    <property type="nucleotide sequence ID" value="NZ_BCZD01000016.1"/>
</dbReference>
<dbReference type="InterPro" id="IPR001633">
    <property type="entry name" value="EAL_dom"/>
</dbReference>
<dbReference type="SMART" id="SM00052">
    <property type="entry name" value="EAL"/>
    <property type="match status" value="1"/>
</dbReference>
<dbReference type="GO" id="GO:0071111">
    <property type="term" value="F:cyclic-guanylate-specific phosphodiesterase activity"/>
    <property type="evidence" value="ECO:0007669"/>
    <property type="project" value="InterPro"/>
</dbReference>
<sequence length="427" mass="46487">MTLTKTHQTEYLLVIRLNNFLAIEAAFGADAARRAIDHLCRCAERQLGGIDLRRVDREEIELVARYPLMQCMPVASLVDTLCAALAAEPFRYKDQDILLSVSAGHAFAGGPVGRAQEHEARLRLAASCLSAGQLSGSCAESAALYRKDMAEAAVLLSRVRRGATFFTWRPVSRPDDGCAILYYEAALRRVGDTGEQIDCADGYAALERIGLAHLLDRLMIEDVVRELESDPAACLSVAISAQSLSLNLHGEGAGWTGLMDRLKRDPRLARRLVVEIGDNSAMPCFRDALAFVRALRALGVRISVARFGSGHASIGQLMALSPEVVKLDSPFMHTAYESERNRLRVGHLLGLARTISPTVIVDGVESPWHLHLAAEEGAEWVAGSHLGRPSLRRGWLNTDYGDSVAALAAFNSTLHQKPSGNVHSFSR</sequence>
<dbReference type="STRING" id="76947.GCA_002080435_03793"/>
<dbReference type="Gene3D" id="3.30.70.270">
    <property type="match status" value="1"/>
</dbReference>
<dbReference type="Gene3D" id="3.20.20.450">
    <property type="entry name" value="EAL domain"/>
    <property type="match status" value="1"/>
</dbReference>
<evidence type="ECO:0000313" key="2">
    <source>
        <dbReference type="EMBL" id="KFG88287.1"/>
    </source>
</evidence>
<dbReference type="InterPro" id="IPR050706">
    <property type="entry name" value="Cyclic-di-GMP_PDE-like"/>
</dbReference>